<evidence type="ECO:0000256" key="10">
    <source>
        <dbReference type="PIRSR" id="PIRSR500134-3"/>
    </source>
</evidence>
<feature type="binding site" evidence="9">
    <location>
        <position position="277"/>
    </location>
    <ligand>
        <name>substrate</name>
    </ligand>
</feature>
<dbReference type="InterPro" id="IPR014027">
    <property type="entry name" value="UDP-Glc/GDP-Man_DH_C"/>
</dbReference>
<dbReference type="PIRSF" id="PIRSF000124">
    <property type="entry name" value="UDPglc_GDPman_dh"/>
    <property type="match status" value="1"/>
</dbReference>
<dbReference type="FunFam" id="3.40.50.720:FF:000032">
    <property type="entry name" value="UDP-glucose 6-dehydrogenase"/>
    <property type="match status" value="1"/>
</dbReference>
<dbReference type="Gene3D" id="1.20.5.100">
    <property type="entry name" value="Cytochrome c1, transmembrane anchor, C-terminal"/>
    <property type="match status" value="1"/>
</dbReference>
<evidence type="ECO:0000256" key="8">
    <source>
        <dbReference type="PIRSR" id="PIRSR500134-1"/>
    </source>
</evidence>
<dbReference type="OrthoDB" id="5059218at2759"/>
<dbReference type="NCBIfam" id="TIGR03026">
    <property type="entry name" value="NDP-sugDHase"/>
    <property type="match status" value="1"/>
</dbReference>
<dbReference type="GO" id="GO:0006024">
    <property type="term" value="P:glycosaminoglycan biosynthetic process"/>
    <property type="evidence" value="ECO:0007669"/>
    <property type="project" value="TreeGrafter"/>
</dbReference>
<evidence type="ECO:0000256" key="1">
    <source>
        <dbReference type="ARBA" id="ARBA00004701"/>
    </source>
</evidence>
<dbReference type="Proteomes" id="UP001140094">
    <property type="component" value="Unassembled WGS sequence"/>
</dbReference>
<protein>
    <recommendedName>
        <fullName evidence="3 7">UDP-glucose 6-dehydrogenase</fullName>
        <ecNumber evidence="3 7">1.1.1.22</ecNumber>
    </recommendedName>
</protein>
<evidence type="ECO:0000256" key="5">
    <source>
        <dbReference type="ARBA" id="ARBA00023027"/>
    </source>
</evidence>
<dbReference type="SUPFAM" id="SSF52413">
    <property type="entry name" value="UDP-glucose/GDP-mannose dehydrogenase C-terminal domain"/>
    <property type="match status" value="1"/>
</dbReference>
<proteinExistence type="inferred from homology"/>
<evidence type="ECO:0000256" key="6">
    <source>
        <dbReference type="ARBA" id="ARBA00047473"/>
    </source>
</evidence>
<dbReference type="Pfam" id="PF03721">
    <property type="entry name" value="UDPG_MGDP_dh_N"/>
    <property type="match status" value="1"/>
</dbReference>
<dbReference type="SUPFAM" id="SSF51735">
    <property type="entry name" value="NAD(P)-binding Rossmann-fold domains"/>
    <property type="match status" value="1"/>
</dbReference>
<dbReference type="InterPro" id="IPR014026">
    <property type="entry name" value="UDP-Glc/GDP-Man_DH_dimer"/>
</dbReference>
<dbReference type="EC" id="1.1.1.22" evidence="3 7"/>
<evidence type="ECO:0000256" key="2">
    <source>
        <dbReference type="ARBA" id="ARBA00006601"/>
    </source>
</evidence>
<dbReference type="InterPro" id="IPR028357">
    <property type="entry name" value="UDPglc_DH_bac"/>
</dbReference>
<feature type="binding site" evidence="9">
    <location>
        <position position="343"/>
    </location>
    <ligand>
        <name>substrate</name>
    </ligand>
</feature>
<evidence type="ECO:0000256" key="7">
    <source>
        <dbReference type="PIRNR" id="PIRNR000124"/>
    </source>
</evidence>
<keyword evidence="4 7" id="KW-0560">Oxidoreductase</keyword>
<dbReference type="AlphaFoldDB" id="A0A9W8I0F1"/>
<name>A0A9W8I0F1_9FUNG</name>
<feature type="binding site" evidence="10">
    <location>
        <position position="47"/>
    </location>
    <ligand>
        <name>NAD(+)</name>
        <dbReference type="ChEBI" id="CHEBI:57540"/>
    </ligand>
</feature>
<dbReference type="FunFam" id="1.20.5.100:FF:000001">
    <property type="entry name" value="UDP-glucose 6-dehydrogenase"/>
    <property type="match status" value="1"/>
</dbReference>
<comment type="pathway">
    <text evidence="1">Nucleotide-sugar biosynthesis; UDP-alpha-D-glucuronate biosynthesis; UDP-alpha-D-glucuronate from UDP-alpha-D-glucose: step 1/1.</text>
</comment>
<dbReference type="InterPro" id="IPR028356">
    <property type="entry name" value="UDPglc_DH_euk"/>
</dbReference>
<feature type="binding site" evidence="9">
    <location>
        <begin position="269"/>
        <end position="273"/>
    </location>
    <ligand>
        <name>substrate</name>
    </ligand>
</feature>
<reference evidence="12" key="1">
    <citation type="submission" date="2022-07" db="EMBL/GenBank/DDBJ databases">
        <title>Phylogenomic reconstructions and comparative analyses of Kickxellomycotina fungi.</title>
        <authorList>
            <person name="Reynolds N.K."/>
            <person name="Stajich J.E."/>
            <person name="Barry K."/>
            <person name="Grigoriev I.V."/>
            <person name="Crous P."/>
            <person name="Smith M.E."/>
        </authorList>
    </citation>
    <scope>NUCLEOTIDE SEQUENCE</scope>
    <source>
        <strain evidence="12">NRRL 1565</strain>
    </source>
</reference>
<feature type="binding site" evidence="10">
    <location>
        <position position="350"/>
    </location>
    <ligand>
        <name>NAD(+)</name>
        <dbReference type="ChEBI" id="CHEBI:57540"/>
    </ligand>
</feature>
<dbReference type="InterPro" id="IPR036291">
    <property type="entry name" value="NAD(P)-bd_dom_sf"/>
</dbReference>
<comment type="similarity">
    <text evidence="2 7">Belongs to the UDP-glucose/GDP-mannose dehydrogenase family.</text>
</comment>
<dbReference type="InterPro" id="IPR036220">
    <property type="entry name" value="UDP-Glc/GDP-Man_DH_C_sf"/>
</dbReference>
<comment type="catalytic activity">
    <reaction evidence="6 7">
        <text>UDP-alpha-D-glucose + 2 NAD(+) + H2O = UDP-alpha-D-glucuronate + 2 NADH + 3 H(+)</text>
        <dbReference type="Rhea" id="RHEA:23596"/>
        <dbReference type="ChEBI" id="CHEBI:15377"/>
        <dbReference type="ChEBI" id="CHEBI:15378"/>
        <dbReference type="ChEBI" id="CHEBI:57540"/>
        <dbReference type="ChEBI" id="CHEBI:57945"/>
        <dbReference type="ChEBI" id="CHEBI:58052"/>
        <dbReference type="ChEBI" id="CHEBI:58885"/>
        <dbReference type="EC" id="1.1.1.22"/>
    </reaction>
</comment>
<keyword evidence="5 7" id="KW-0520">NAD</keyword>
<evidence type="ECO:0000256" key="9">
    <source>
        <dbReference type="PIRSR" id="PIRSR500134-2"/>
    </source>
</evidence>
<dbReference type="SMART" id="SM00984">
    <property type="entry name" value="UDPG_MGDP_dh_C"/>
    <property type="match status" value="1"/>
</dbReference>
<dbReference type="Pfam" id="PF00984">
    <property type="entry name" value="UDPG_MGDP_dh"/>
    <property type="match status" value="1"/>
</dbReference>
<feature type="domain" description="UDP-glucose/GDP-mannose dehydrogenase C-terminal" evidence="11">
    <location>
        <begin position="336"/>
        <end position="447"/>
    </location>
</feature>
<evidence type="ECO:0000256" key="4">
    <source>
        <dbReference type="ARBA" id="ARBA00023002"/>
    </source>
</evidence>
<keyword evidence="13" id="KW-1185">Reference proteome</keyword>
<dbReference type="PANTHER" id="PTHR11374:SF3">
    <property type="entry name" value="UDP-GLUCOSE 6-DEHYDROGENASE"/>
    <property type="match status" value="1"/>
</dbReference>
<dbReference type="GO" id="GO:0005634">
    <property type="term" value="C:nucleus"/>
    <property type="evidence" value="ECO:0007669"/>
    <property type="project" value="TreeGrafter"/>
</dbReference>
<feature type="active site" description="Nucleophile" evidence="8">
    <location>
        <position position="280"/>
    </location>
</feature>
<dbReference type="FunFam" id="3.40.50.720:FF:000193">
    <property type="entry name" value="UDP-glucose 6-dehydrogenase"/>
    <property type="match status" value="1"/>
</dbReference>
<dbReference type="GO" id="GO:0000271">
    <property type="term" value="P:polysaccharide biosynthetic process"/>
    <property type="evidence" value="ECO:0007669"/>
    <property type="project" value="InterPro"/>
</dbReference>
<dbReference type="SUPFAM" id="SSF48179">
    <property type="entry name" value="6-phosphogluconate dehydrogenase C-terminal domain-like"/>
    <property type="match status" value="1"/>
</dbReference>
<dbReference type="GO" id="GO:0051287">
    <property type="term" value="F:NAD binding"/>
    <property type="evidence" value="ECO:0007669"/>
    <property type="project" value="InterPro"/>
</dbReference>
<dbReference type="Pfam" id="PF03720">
    <property type="entry name" value="UDPG_MGDP_dh_C"/>
    <property type="match status" value="1"/>
</dbReference>
<accession>A0A9W8I0F1</accession>
<organism evidence="12 13">
    <name type="scientific">Coemansia guatemalensis</name>
    <dbReference type="NCBI Taxonomy" id="2761395"/>
    <lineage>
        <taxon>Eukaryota</taxon>
        <taxon>Fungi</taxon>
        <taxon>Fungi incertae sedis</taxon>
        <taxon>Zoopagomycota</taxon>
        <taxon>Kickxellomycotina</taxon>
        <taxon>Kickxellomycetes</taxon>
        <taxon>Kickxellales</taxon>
        <taxon>Kickxellaceae</taxon>
        <taxon>Coemansia</taxon>
    </lineage>
</organism>
<feature type="binding site" evidence="9">
    <location>
        <begin position="168"/>
        <end position="171"/>
    </location>
    <ligand>
        <name>substrate</name>
    </ligand>
</feature>
<dbReference type="InterPro" id="IPR017476">
    <property type="entry name" value="UDP-Glc/GDP-Man"/>
</dbReference>
<evidence type="ECO:0000256" key="3">
    <source>
        <dbReference type="ARBA" id="ARBA00012954"/>
    </source>
</evidence>
<dbReference type="Gene3D" id="3.40.50.720">
    <property type="entry name" value="NAD(P)-binding Rossmann-like Domain"/>
    <property type="match status" value="2"/>
</dbReference>
<feature type="binding site" evidence="9">
    <location>
        <position position="224"/>
    </location>
    <ligand>
        <name>substrate</name>
    </ligand>
</feature>
<evidence type="ECO:0000313" key="13">
    <source>
        <dbReference type="Proteomes" id="UP001140094"/>
    </source>
</evidence>
<evidence type="ECO:0000259" key="11">
    <source>
        <dbReference type="SMART" id="SM00984"/>
    </source>
</evidence>
<gene>
    <name evidence="12" type="ORF">H4R20_000983</name>
</gene>
<feature type="binding site" evidence="10">
    <location>
        <position position="171"/>
    </location>
    <ligand>
        <name>NAD(+)</name>
        <dbReference type="ChEBI" id="CHEBI:57540"/>
    </ligand>
</feature>
<dbReference type="InterPro" id="IPR001732">
    <property type="entry name" value="UDP-Glc/GDP-Man_DH_N"/>
</dbReference>
<comment type="caution">
    <text evidence="12">The sequence shown here is derived from an EMBL/GenBank/DDBJ whole genome shotgun (WGS) entry which is preliminary data.</text>
</comment>
<feature type="binding site" evidence="10">
    <location>
        <position position="97"/>
    </location>
    <ligand>
        <name>NAD(+)</name>
        <dbReference type="ChEBI" id="CHEBI:57540"/>
    </ligand>
</feature>
<evidence type="ECO:0000313" key="12">
    <source>
        <dbReference type="EMBL" id="KAJ2808155.1"/>
    </source>
</evidence>
<dbReference type="InterPro" id="IPR008927">
    <property type="entry name" value="6-PGluconate_DH-like_C_sf"/>
</dbReference>
<dbReference type="PANTHER" id="PTHR11374">
    <property type="entry name" value="UDP-GLUCOSE DEHYDROGENASE/UDP-MANNAC DEHYDROGENASE"/>
    <property type="match status" value="1"/>
</dbReference>
<feature type="binding site" evidence="10">
    <location>
        <position position="42"/>
    </location>
    <ligand>
        <name>NAD(+)</name>
        <dbReference type="ChEBI" id="CHEBI:57540"/>
    </ligand>
</feature>
<dbReference type="PIRSF" id="PIRSF500134">
    <property type="entry name" value="UDPglc_DH_bac"/>
    <property type="match status" value="1"/>
</dbReference>
<dbReference type="EMBL" id="JANBUO010000064">
    <property type="protein sequence ID" value="KAJ2808155.1"/>
    <property type="molecule type" value="Genomic_DNA"/>
</dbReference>
<feature type="binding site" evidence="10">
    <location>
        <position position="137"/>
    </location>
    <ligand>
        <name>NAD(+)</name>
        <dbReference type="ChEBI" id="CHEBI:57540"/>
    </ligand>
</feature>
<feature type="binding site" evidence="10">
    <location>
        <position position="283"/>
    </location>
    <ligand>
        <name>NAD(+)</name>
        <dbReference type="ChEBI" id="CHEBI:57540"/>
    </ligand>
</feature>
<dbReference type="GO" id="GO:0003979">
    <property type="term" value="F:UDP-glucose 6-dehydrogenase activity"/>
    <property type="evidence" value="ECO:0007669"/>
    <property type="project" value="UniProtKB-EC"/>
</dbReference>
<sequence>MVSCNRGAVVSNVRCIGAGYVGGPTSAVMALKCPKVQFTVVDIDSKRIDAWNSDNLPVYEAGLDDIVRARRGVNLIFSTDIDNAILDADIIMIAINTPSMEKDDRLGAAADLRGIKQCIQRIAQVARHYKIIVERSTVPCRTGDIISNILRENCHPGVNFDVLSNPEFLSEGSAIRDLLYPDRVIIGGLDGTEGAQNVLRSIYSRWVPEERIVTMGLWSSELAKLASNAMLAQRVSSINSISAVCEAVGADITEVARGCGLDARIGSQFLQASVGFGGTCFHKDILSLIWLSESLGLRDVAEYWDQVLKMNESQMCRFVRRIMNEVEGSLEGTRIAVLGFAFKSGTGDARNTPATQICNQLLRQGANLFIYDPKVPDEQIRDNLAGELDSRESQLHICHNAYDAIAGSQIIAILTAWKEFQAIDWVKAHSQMIQPAYVFDGHRLLDGLSLERLGFHYASVGTPSKGGSKYPNHILE</sequence>